<dbReference type="InterPro" id="IPR003370">
    <property type="entry name" value="Chromate_transpt"/>
</dbReference>
<evidence type="ECO:0000256" key="2">
    <source>
        <dbReference type="ARBA" id="ARBA00005262"/>
    </source>
</evidence>
<evidence type="ECO:0000256" key="1">
    <source>
        <dbReference type="ARBA" id="ARBA00004651"/>
    </source>
</evidence>
<comment type="similarity">
    <text evidence="2">Belongs to the chromate ion transporter (CHR) (TC 2.A.51) family.</text>
</comment>
<comment type="subcellular location">
    <subcellularLocation>
        <location evidence="1">Cell membrane</location>
        <topology evidence="1">Multi-pass membrane protein</topology>
    </subcellularLocation>
</comment>
<evidence type="ECO:0000256" key="7">
    <source>
        <dbReference type="SAM" id="Phobius"/>
    </source>
</evidence>
<dbReference type="GO" id="GO:0015109">
    <property type="term" value="F:chromate transmembrane transporter activity"/>
    <property type="evidence" value="ECO:0007669"/>
    <property type="project" value="InterPro"/>
</dbReference>
<evidence type="ECO:0000256" key="4">
    <source>
        <dbReference type="ARBA" id="ARBA00022692"/>
    </source>
</evidence>
<gene>
    <name evidence="8" type="ORF">C12CBH8_22790</name>
</gene>
<evidence type="ECO:0000256" key="5">
    <source>
        <dbReference type="ARBA" id="ARBA00022989"/>
    </source>
</evidence>
<sequence length="182" mass="19920">MWTLFWTFCRIGVLTFGGGYAMLPMIQKEVVEKHKWATDEEVMDYFAIGQCTPGVIAVNTATFIGYKYGGVLGGFVATAGVVFPSLIIIMVIAAFISNFAHLEWVQHAFAGIRVAVSVLIVNAIVKLWKTGVKDWIGILIFAVSLILTLALDLSPIILVVASMLVGIFIKRERKPRKGGDKA</sequence>
<protein>
    <submittedName>
        <fullName evidence="8">Chromate transporter</fullName>
    </submittedName>
</protein>
<feature type="transmembrane region" description="Helical" evidence="7">
    <location>
        <begin position="108"/>
        <end position="129"/>
    </location>
</feature>
<dbReference type="Proteomes" id="UP000593890">
    <property type="component" value="Chromosome"/>
</dbReference>
<keyword evidence="6 7" id="KW-0472">Membrane</keyword>
<dbReference type="EMBL" id="AP023321">
    <property type="protein sequence ID" value="BCI61640.1"/>
    <property type="molecule type" value="Genomic_DNA"/>
</dbReference>
<feature type="transmembrane region" description="Helical" evidence="7">
    <location>
        <begin position="44"/>
        <end position="66"/>
    </location>
</feature>
<dbReference type="GO" id="GO:0005886">
    <property type="term" value="C:plasma membrane"/>
    <property type="evidence" value="ECO:0007669"/>
    <property type="project" value="UniProtKB-SubCell"/>
</dbReference>
<accession>A0A7I8D4F3</accession>
<feature type="transmembrane region" description="Helical" evidence="7">
    <location>
        <begin position="135"/>
        <end position="168"/>
    </location>
</feature>
<dbReference type="PANTHER" id="PTHR43663">
    <property type="entry name" value="CHROMATE TRANSPORT PROTEIN-RELATED"/>
    <property type="match status" value="1"/>
</dbReference>
<dbReference type="KEGG" id="sman:C12CBH8_22790"/>
<evidence type="ECO:0000256" key="6">
    <source>
        <dbReference type="ARBA" id="ARBA00023136"/>
    </source>
</evidence>
<evidence type="ECO:0000256" key="3">
    <source>
        <dbReference type="ARBA" id="ARBA00022475"/>
    </source>
</evidence>
<feature type="transmembrane region" description="Helical" evidence="7">
    <location>
        <begin position="72"/>
        <end position="96"/>
    </location>
</feature>
<dbReference type="RefSeq" id="WP_215533292.1">
    <property type="nucleotide sequence ID" value="NZ_AP023321.1"/>
</dbReference>
<name>A0A7I8D4F3_9FIRM</name>
<evidence type="ECO:0000313" key="9">
    <source>
        <dbReference type="Proteomes" id="UP000593890"/>
    </source>
</evidence>
<dbReference type="Pfam" id="PF02417">
    <property type="entry name" value="Chromate_transp"/>
    <property type="match status" value="1"/>
</dbReference>
<evidence type="ECO:0000313" key="8">
    <source>
        <dbReference type="EMBL" id="BCI61640.1"/>
    </source>
</evidence>
<dbReference type="InterPro" id="IPR052518">
    <property type="entry name" value="CHR_Transporter"/>
</dbReference>
<organism evidence="8 9">
    <name type="scientific">Solibaculum mannosilyticum</name>
    <dbReference type="NCBI Taxonomy" id="2780922"/>
    <lineage>
        <taxon>Bacteria</taxon>
        <taxon>Bacillati</taxon>
        <taxon>Bacillota</taxon>
        <taxon>Clostridia</taxon>
        <taxon>Eubacteriales</taxon>
        <taxon>Oscillospiraceae</taxon>
        <taxon>Solibaculum</taxon>
    </lineage>
</organism>
<keyword evidence="9" id="KW-1185">Reference proteome</keyword>
<proteinExistence type="inferred from homology"/>
<reference evidence="9" key="1">
    <citation type="submission" date="2020-07" db="EMBL/GenBank/DDBJ databases">
        <title>Complete genome sequencing of Clostridia bacterium strain 12CBH8.</title>
        <authorList>
            <person name="Sakamoto M."/>
            <person name="Murakami T."/>
            <person name="Mori H."/>
        </authorList>
    </citation>
    <scope>NUCLEOTIDE SEQUENCE [LARGE SCALE GENOMIC DNA]</scope>
    <source>
        <strain evidence="9">12CBH8</strain>
    </source>
</reference>
<keyword evidence="3" id="KW-1003">Cell membrane</keyword>
<dbReference type="AlphaFoldDB" id="A0A7I8D4F3"/>
<keyword evidence="5 7" id="KW-1133">Transmembrane helix</keyword>
<dbReference type="PANTHER" id="PTHR43663:SF1">
    <property type="entry name" value="CHROMATE TRANSPORTER"/>
    <property type="match status" value="1"/>
</dbReference>
<keyword evidence="4 7" id="KW-0812">Transmembrane</keyword>
<feature type="transmembrane region" description="Helical" evidence="7">
    <location>
        <begin position="5"/>
        <end position="23"/>
    </location>
</feature>